<organism evidence="2 3">
    <name type="scientific">Citricoccus parietis</name>
    <dbReference type="NCBI Taxonomy" id="592307"/>
    <lineage>
        <taxon>Bacteria</taxon>
        <taxon>Bacillati</taxon>
        <taxon>Actinomycetota</taxon>
        <taxon>Actinomycetes</taxon>
        <taxon>Micrococcales</taxon>
        <taxon>Micrococcaceae</taxon>
        <taxon>Citricoccus</taxon>
    </lineage>
</organism>
<gene>
    <name evidence="2" type="ORF">ACFFX0_20090</name>
</gene>
<evidence type="ECO:0000256" key="1">
    <source>
        <dbReference type="SAM" id="MobiDB-lite"/>
    </source>
</evidence>
<comment type="caution">
    <text evidence="2">The sequence shown here is derived from an EMBL/GenBank/DDBJ whole genome shotgun (WGS) entry which is preliminary data.</text>
</comment>
<reference evidence="2 3" key="1">
    <citation type="submission" date="2024-09" db="EMBL/GenBank/DDBJ databases">
        <authorList>
            <person name="Sun Q."/>
            <person name="Mori K."/>
        </authorList>
    </citation>
    <scope>NUCLEOTIDE SEQUENCE [LARGE SCALE GENOMIC DNA]</scope>
    <source>
        <strain evidence="2 3">CCM 7609</strain>
    </source>
</reference>
<protein>
    <submittedName>
        <fullName evidence="2">Uncharacterized protein</fullName>
    </submittedName>
</protein>
<dbReference type="EMBL" id="JBHMFI010000001">
    <property type="protein sequence ID" value="MFB9073372.1"/>
    <property type="molecule type" value="Genomic_DNA"/>
</dbReference>
<evidence type="ECO:0000313" key="3">
    <source>
        <dbReference type="Proteomes" id="UP001589575"/>
    </source>
</evidence>
<feature type="compositionally biased region" description="Low complexity" evidence="1">
    <location>
        <begin position="15"/>
        <end position="24"/>
    </location>
</feature>
<sequence length="57" mass="6132">MEARWATTSARLQPSQSEGAASSSSERESTVARSMAVSRASRDWSECRRAGLIMGSP</sequence>
<feature type="compositionally biased region" description="Polar residues" evidence="1">
    <location>
        <begin position="1"/>
        <end position="14"/>
    </location>
</feature>
<feature type="region of interest" description="Disordered" evidence="1">
    <location>
        <begin position="1"/>
        <end position="44"/>
    </location>
</feature>
<name>A0ABV5G358_9MICC</name>
<evidence type="ECO:0000313" key="2">
    <source>
        <dbReference type="EMBL" id="MFB9073372.1"/>
    </source>
</evidence>
<proteinExistence type="predicted"/>
<accession>A0ABV5G358</accession>
<dbReference type="Proteomes" id="UP001589575">
    <property type="component" value="Unassembled WGS sequence"/>
</dbReference>
<keyword evidence="3" id="KW-1185">Reference proteome</keyword>